<feature type="region of interest" description="Disordered" evidence="1">
    <location>
        <begin position="60"/>
        <end position="86"/>
    </location>
</feature>
<evidence type="ECO:0000313" key="3">
    <source>
        <dbReference type="Proteomes" id="UP000593560"/>
    </source>
</evidence>
<evidence type="ECO:0000256" key="1">
    <source>
        <dbReference type="SAM" id="MobiDB-lite"/>
    </source>
</evidence>
<dbReference type="EMBL" id="JABFAD010000008">
    <property type="protein sequence ID" value="MBA0804978.1"/>
    <property type="molecule type" value="Genomic_DNA"/>
</dbReference>
<comment type="caution">
    <text evidence="2">The sequence shown here is derived from an EMBL/GenBank/DDBJ whole genome shotgun (WGS) entry which is preliminary data.</text>
</comment>
<gene>
    <name evidence="2" type="ORF">Gohar_004528</name>
</gene>
<sequence>MLSTLEGKIVKLEGSVGDMKESLKLTERGDALEAMVATLKKIEGLLFCKAIVGNRVLAATPKPNMDAPKPKEFKGTRSARNVDNVL</sequence>
<protein>
    <submittedName>
        <fullName evidence="2">Uncharacterized protein</fullName>
    </submittedName>
</protein>
<name>A0A7J9H5U2_9ROSI</name>
<dbReference type="Proteomes" id="UP000593560">
    <property type="component" value="Unassembled WGS sequence"/>
</dbReference>
<organism evidence="2 3">
    <name type="scientific">Gossypium harknessii</name>
    <dbReference type="NCBI Taxonomy" id="34285"/>
    <lineage>
        <taxon>Eukaryota</taxon>
        <taxon>Viridiplantae</taxon>
        <taxon>Streptophyta</taxon>
        <taxon>Embryophyta</taxon>
        <taxon>Tracheophyta</taxon>
        <taxon>Spermatophyta</taxon>
        <taxon>Magnoliopsida</taxon>
        <taxon>eudicotyledons</taxon>
        <taxon>Gunneridae</taxon>
        <taxon>Pentapetalae</taxon>
        <taxon>rosids</taxon>
        <taxon>malvids</taxon>
        <taxon>Malvales</taxon>
        <taxon>Malvaceae</taxon>
        <taxon>Malvoideae</taxon>
        <taxon>Gossypium</taxon>
    </lineage>
</organism>
<dbReference type="AlphaFoldDB" id="A0A7J9H5U2"/>
<reference evidence="2 3" key="1">
    <citation type="journal article" date="2019" name="Genome Biol. Evol.">
        <title>Insights into the evolution of the New World diploid cottons (Gossypium, subgenus Houzingenia) based on genome sequencing.</title>
        <authorList>
            <person name="Grover C.E."/>
            <person name="Arick M.A. 2nd"/>
            <person name="Thrash A."/>
            <person name="Conover J.L."/>
            <person name="Sanders W.S."/>
            <person name="Peterson D.G."/>
            <person name="Frelichowski J.E."/>
            <person name="Scheffler J.A."/>
            <person name="Scheffler B.E."/>
            <person name="Wendel J.F."/>
        </authorList>
    </citation>
    <scope>NUCLEOTIDE SEQUENCE [LARGE SCALE GENOMIC DNA]</scope>
    <source>
        <strain evidence="2">0</strain>
        <tissue evidence="2">Leaf</tissue>
    </source>
</reference>
<proteinExistence type="predicted"/>
<accession>A0A7J9H5U2</accession>
<dbReference type="OrthoDB" id="10501997at2759"/>
<keyword evidence="3" id="KW-1185">Reference proteome</keyword>
<evidence type="ECO:0000313" key="2">
    <source>
        <dbReference type="EMBL" id="MBA0804978.1"/>
    </source>
</evidence>